<name>A0A8J7PGS8_9PROT</name>
<dbReference type="Pfam" id="PF02951">
    <property type="entry name" value="GSH-S_N"/>
    <property type="match status" value="1"/>
</dbReference>
<comment type="caution">
    <text evidence="2">The sequence shown here is derived from an EMBL/GenBank/DDBJ whole genome shotgun (WGS) entry which is preliminary data.</text>
</comment>
<evidence type="ECO:0000313" key="2">
    <source>
        <dbReference type="EMBL" id="MBN9412590.1"/>
    </source>
</evidence>
<proteinExistence type="predicted"/>
<reference evidence="2" key="1">
    <citation type="submission" date="2021-02" db="EMBL/GenBank/DDBJ databases">
        <title>Thiocyanate and organic carbon inputs drive convergent selection for specific autotrophic Afipia and Thiobacillus strains within complex microbiomes.</title>
        <authorList>
            <person name="Huddy R.J."/>
            <person name="Sachdeva R."/>
            <person name="Kadzinga F."/>
            <person name="Kantor R.S."/>
            <person name="Harrison S.T.L."/>
            <person name="Banfield J.F."/>
        </authorList>
    </citation>
    <scope>NUCLEOTIDE SEQUENCE</scope>
    <source>
        <strain evidence="2">SCN18_10_11_15_R4_P_38_20</strain>
    </source>
</reference>
<dbReference type="AlphaFoldDB" id="A0A8J7PGS8"/>
<dbReference type="EMBL" id="JAFKGL010000011">
    <property type="protein sequence ID" value="MBN9412590.1"/>
    <property type="molecule type" value="Genomic_DNA"/>
</dbReference>
<protein>
    <recommendedName>
        <fullName evidence="1">Prokaryotic glutathione synthetase N-terminal domain-containing protein</fullName>
    </recommendedName>
</protein>
<dbReference type="InterPro" id="IPR004215">
    <property type="entry name" value="GSHS_N"/>
</dbReference>
<organism evidence="2 3">
    <name type="scientific">Candidatus Paracaedimonas acanthamoebae</name>
    <dbReference type="NCBI Taxonomy" id="244581"/>
    <lineage>
        <taxon>Bacteria</taxon>
        <taxon>Pseudomonadati</taxon>
        <taxon>Pseudomonadota</taxon>
        <taxon>Alphaproteobacteria</taxon>
        <taxon>Holosporales</taxon>
        <taxon>Caedimonadaceae</taxon>
        <taxon>Candidatus Paracaedimonas</taxon>
    </lineage>
</organism>
<dbReference type="SUPFAM" id="SSF52440">
    <property type="entry name" value="PreATP-grasp domain"/>
    <property type="match status" value="1"/>
</dbReference>
<sequence length="43" mass="4613">MTLKVALQMDPLSSLNEAADTTVALIFKASTEGMNFIFMGCTT</sequence>
<dbReference type="GO" id="GO:0004363">
    <property type="term" value="F:glutathione synthase activity"/>
    <property type="evidence" value="ECO:0007669"/>
    <property type="project" value="InterPro"/>
</dbReference>
<accession>A0A8J7PGS8</accession>
<dbReference type="Gene3D" id="3.40.50.20">
    <property type="match status" value="1"/>
</dbReference>
<evidence type="ECO:0000313" key="3">
    <source>
        <dbReference type="Proteomes" id="UP000664414"/>
    </source>
</evidence>
<dbReference type="InterPro" id="IPR016185">
    <property type="entry name" value="PreATP-grasp_dom_sf"/>
</dbReference>
<dbReference type="Proteomes" id="UP000664414">
    <property type="component" value="Unassembled WGS sequence"/>
</dbReference>
<gene>
    <name evidence="2" type="ORF">J0H12_01510</name>
</gene>
<evidence type="ECO:0000259" key="1">
    <source>
        <dbReference type="Pfam" id="PF02951"/>
    </source>
</evidence>
<feature type="domain" description="Prokaryotic glutathione synthetase N-terminal" evidence="1">
    <location>
        <begin position="3"/>
        <end position="39"/>
    </location>
</feature>